<feature type="region of interest" description="Disordered" evidence="1">
    <location>
        <begin position="1"/>
        <end position="114"/>
    </location>
</feature>
<feature type="compositionally biased region" description="Low complexity" evidence="1">
    <location>
        <begin position="180"/>
        <end position="190"/>
    </location>
</feature>
<name>A0A9N9FAQ6_9GLOM</name>
<protein>
    <submittedName>
        <fullName evidence="2">13199_t:CDS:1</fullName>
    </submittedName>
</protein>
<evidence type="ECO:0000313" key="2">
    <source>
        <dbReference type="EMBL" id="CAG8520178.1"/>
    </source>
</evidence>
<comment type="caution">
    <text evidence="2">The sequence shown here is derived from an EMBL/GenBank/DDBJ whole genome shotgun (WGS) entry which is preliminary data.</text>
</comment>
<dbReference type="AlphaFoldDB" id="A0A9N9FAQ6"/>
<feature type="compositionally biased region" description="Polar residues" evidence="1">
    <location>
        <begin position="148"/>
        <end position="157"/>
    </location>
</feature>
<feature type="region of interest" description="Disordered" evidence="1">
    <location>
        <begin position="148"/>
        <end position="221"/>
    </location>
</feature>
<gene>
    <name evidence="2" type="ORF">DERYTH_LOCUS3830</name>
</gene>
<sequence length="232" mass="25689">MTTTATFTNTHAHANTHTTPRLILKTTNDNNKTSSSTALVTTSTSRSLSPIKTAFSTLLPPKPSRKTRLNRKHLRKPPSFDSYLPTLPGPVVQPSTPLNTPPYHPNISRRSNSLSSCSSISLEDNHSYPSFNREELIYAKAAVNSSSTSLNSIPQYQRSRRSSTTTKSVRFVGTEDDRSSISSSLGSSGSDDWDHNDFAEEDEEEFYTRQSPIPPIQLQEPAAQLHAKFYST</sequence>
<reference evidence="2" key="1">
    <citation type="submission" date="2021-06" db="EMBL/GenBank/DDBJ databases">
        <authorList>
            <person name="Kallberg Y."/>
            <person name="Tangrot J."/>
            <person name="Rosling A."/>
        </authorList>
    </citation>
    <scope>NUCLEOTIDE SEQUENCE</scope>
    <source>
        <strain evidence="2">MA453B</strain>
    </source>
</reference>
<dbReference type="Proteomes" id="UP000789405">
    <property type="component" value="Unassembled WGS sequence"/>
</dbReference>
<dbReference type="OrthoDB" id="2408748at2759"/>
<evidence type="ECO:0000313" key="3">
    <source>
        <dbReference type="Proteomes" id="UP000789405"/>
    </source>
</evidence>
<evidence type="ECO:0000256" key="1">
    <source>
        <dbReference type="SAM" id="MobiDB-lite"/>
    </source>
</evidence>
<organism evidence="2 3">
    <name type="scientific">Dentiscutata erythropus</name>
    <dbReference type="NCBI Taxonomy" id="1348616"/>
    <lineage>
        <taxon>Eukaryota</taxon>
        <taxon>Fungi</taxon>
        <taxon>Fungi incertae sedis</taxon>
        <taxon>Mucoromycota</taxon>
        <taxon>Glomeromycotina</taxon>
        <taxon>Glomeromycetes</taxon>
        <taxon>Diversisporales</taxon>
        <taxon>Gigasporaceae</taxon>
        <taxon>Dentiscutata</taxon>
    </lineage>
</organism>
<accession>A0A9N9FAQ6</accession>
<dbReference type="EMBL" id="CAJVPY010001397">
    <property type="protein sequence ID" value="CAG8520178.1"/>
    <property type="molecule type" value="Genomic_DNA"/>
</dbReference>
<feature type="compositionally biased region" description="Low complexity" evidence="1">
    <location>
        <begin position="1"/>
        <end position="49"/>
    </location>
</feature>
<keyword evidence="3" id="KW-1185">Reference proteome</keyword>
<feature type="compositionally biased region" description="Basic residues" evidence="1">
    <location>
        <begin position="63"/>
        <end position="76"/>
    </location>
</feature>
<proteinExistence type="predicted"/>